<dbReference type="Pfam" id="PF18454">
    <property type="entry name" value="Mtd_N"/>
    <property type="match status" value="1"/>
</dbReference>
<dbReference type="HOGENOM" id="CLU_071597_0_0_9"/>
<dbReference type="Pfam" id="PF07212">
    <property type="entry name" value="Hyaluronidase_1"/>
    <property type="match status" value="1"/>
</dbReference>
<dbReference type="OrthoDB" id="2237785at2"/>
<proteinExistence type="predicted"/>
<dbReference type="SUPFAM" id="SSF69349">
    <property type="entry name" value="Phage fibre proteins"/>
    <property type="match status" value="1"/>
</dbReference>
<protein>
    <submittedName>
        <fullName evidence="3">Putative phage hyaluronidase</fullName>
    </submittedName>
</protein>
<evidence type="ECO:0000256" key="1">
    <source>
        <dbReference type="SAM" id="MobiDB-lite"/>
    </source>
</evidence>
<dbReference type="BRENDA" id="4.2.2.1">
    <property type="organism ID" value="11826"/>
</dbReference>
<dbReference type="EMBL" id="FM204883">
    <property type="protein sequence ID" value="CAW95336.1"/>
    <property type="molecule type" value="Genomic_DNA"/>
</dbReference>
<feature type="domain" description="Major tropism determinant N-terminal" evidence="2">
    <location>
        <begin position="10"/>
        <end position="47"/>
    </location>
</feature>
<dbReference type="KEGG" id="seu:SEQ_2045"/>
<dbReference type="Gene3D" id="1.20.5.320">
    <property type="entry name" value="6-Phosphogluconate Dehydrogenase, domain 3"/>
    <property type="match status" value="1"/>
</dbReference>
<feature type="region of interest" description="Disordered" evidence="1">
    <location>
        <begin position="1"/>
        <end position="24"/>
    </location>
</feature>
<evidence type="ECO:0000259" key="2">
    <source>
        <dbReference type="Pfam" id="PF18454"/>
    </source>
</evidence>
<dbReference type="InterPro" id="IPR041352">
    <property type="entry name" value="Mtd_N"/>
</dbReference>
<accession>C0M9W4</accession>
<dbReference type="Proteomes" id="UP000001365">
    <property type="component" value="Chromosome"/>
</dbReference>
<dbReference type="GO" id="GO:0045227">
    <property type="term" value="P:capsule polysaccharide biosynthetic process"/>
    <property type="evidence" value="ECO:0007669"/>
    <property type="project" value="InterPro"/>
</dbReference>
<dbReference type="CAZy" id="PL16">
    <property type="family name" value="Polysaccharide Lyase Family 16"/>
</dbReference>
<evidence type="ECO:0000313" key="4">
    <source>
        <dbReference type="Proteomes" id="UP000001365"/>
    </source>
</evidence>
<organism evidence="3 4">
    <name type="scientific">Streptococcus equi subsp. equi (strain 4047)</name>
    <dbReference type="NCBI Taxonomy" id="553482"/>
    <lineage>
        <taxon>Bacteria</taxon>
        <taxon>Bacillati</taxon>
        <taxon>Bacillota</taxon>
        <taxon>Bacilli</taxon>
        <taxon>Lactobacillales</taxon>
        <taxon>Streptococcaceae</taxon>
        <taxon>Streptococcus</taxon>
    </lineage>
</organism>
<evidence type="ECO:0000313" key="3">
    <source>
        <dbReference type="EMBL" id="CAW95336.1"/>
    </source>
</evidence>
<feature type="compositionally biased region" description="Basic and acidic residues" evidence="1">
    <location>
        <begin position="44"/>
        <end position="57"/>
    </location>
</feature>
<name>C0M9W4_STRE4</name>
<dbReference type="RefSeq" id="WP_015898604.1">
    <property type="nucleotide sequence ID" value="NC_012471.1"/>
</dbReference>
<reference evidence="3 4" key="1">
    <citation type="journal article" date="2009" name="PLoS Pathog.">
        <title>Genomic evidence for the evolution of Streptococcus equi: host restriction, increased virulence, and genetic exchange with human pathogens.</title>
        <authorList>
            <person name="Holden M.T.G."/>
            <person name="Heather Z."/>
            <person name="Paillot R."/>
            <person name="Steward K.F."/>
            <person name="Webb K."/>
            <person name="Ainslie F."/>
            <person name="Jourdan T."/>
            <person name="Bason N.C."/>
            <person name="Holroyd N.E."/>
            <person name="Mungall K."/>
            <person name="Quail M.A."/>
            <person name="Sanders M."/>
            <person name="Simmonds M."/>
            <person name="Willey D."/>
            <person name="Brooks K."/>
            <person name="Aanensen D.M."/>
            <person name="Spratt B.G."/>
            <person name="Jolley K.A."/>
            <person name="Maiden M.C.J."/>
            <person name="Kehoe M."/>
            <person name="Chanter N."/>
            <person name="Bentley S.D."/>
            <person name="Robinson C."/>
            <person name="Maskell D.J."/>
            <person name="Parkhill J."/>
            <person name="Waller A.S."/>
        </authorList>
    </citation>
    <scope>NUCLEOTIDE SEQUENCE [LARGE SCALE GENOMIC DNA]</scope>
    <source>
        <strain evidence="3 4">4047</strain>
    </source>
</reference>
<feature type="region of interest" description="Disordered" evidence="1">
    <location>
        <begin position="37"/>
        <end position="88"/>
    </location>
</feature>
<sequence length="372" mass="39962">MSKEVASARIQHRGMTKQEWESSSDILMEREIGIDMTTGYPKVGDGKNKFKDLKDLRGPMGPQGPSGERGLTGPIGPRGPAGKPGTTDYNQLQNKPNLDAFAQKKETNSKITKLESSKADKSAVYSKAESKIELDKKLSLTGGIVTGQLQFKPNKSGIKPSSSVGGAINIDMSKSEGAGVVVYSNNDTSDGPLMSLRTGKETFNKSALFVDYKGTTNAVNIVMRQPTTPNFSSALNITSDNENGSAMQLRGSEKALGTLKITHENPNVEAKYDENATALSIDIVKKQKGGKGTAAQGIYINSTSGTTGKLLRIRNLSDDKFYVKSDGGFYAKETSQIDGNLKLKDPTANDHAATKAYVDKAISELKKLILKK</sequence>
<dbReference type="GO" id="GO:0004415">
    <property type="term" value="F:hyalurononglucosaminidase activity"/>
    <property type="evidence" value="ECO:0007669"/>
    <property type="project" value="InterPro"/>
</dbReference>
<dbReference type="InterPro" id="IPR009860">
    <property type="entry name" value="Hyaluronidase_bac"/>
</dbReference>
<gene>
    <name evidence="3" type="ordered locus">SEQ_2045</name>
</gene>
<dbReference type="AlphaFoldDB" id="C0M9W4"/>